<feature type="compositionally biased region" description="Low complexity" evidence="2">
    <location>
        <begin position="103"/>
        <end position="121"/>
    </location>
</feature>
<comment type="caution">
    <text evidence="3">The sequence shown here is derived from an EMBL/GenBank/DDBJ whole genome shotgun (WGS) entry which is preliminary data.</text>
</comment>
<keyword evidence="4" id="KW-1185">Reference proteome</keyword>
<feature type="compositionally biased region" description="Low complexity" evidence="2">
    <location>
        <begin position="157"/>
        <end position="170"/>
    </location>
</feature>
<feature type="compositionally biased region" description="Polar residues" evidence="2">
    <location>
        <begin position="73"/>
        <end position="92"/>
    </location>
</feature>
<dbReference type="AlphaFoldDB" id="A0AAW1T6M0"/>
<feature type="compositionally biased region" description="Low complexity" evidence="2">
    <location>
        <begin position="268"/>
        <end position="283"/>
    </location>
</feature>
<feature type="compositionally biased region" description="Basic and acidic residues" evidence="2">
    <location>
        <begin position="314"/>
        <end position="323"/>
    </location>
</feature>
<proteinExistence type="predicted"/>
<evidence type="ECO:0000313" key="3">
    <source>
        <dbReference type="EMBL" id="KAK9864459.1"/>
    </source>
</evidence>
<evidence type="ECO:0000256" key="2">
    <source>
        <dbReference type="SAM" id="MobiDB-lite"/>
    </source>
</evidence>
<feature type="region of interest" description="Disordered" evidence="2">
    <location>
        <begin position="20"/>
        <end position="181"/>
    </location>
</feature>
<organism evidence="3 4">
    <name type="scientific">Apatococcus fuscideae</name>
    <dbReference type="NCBI Taxonomy" id="2026836"/>
    <lineage>
        <taxon>Eukaryota</taxon>
        <taxon>Viridiplantae</taxon>
        <taxon>Chlorophyta</taxon>
        <taxon>core chlorophytes</taxon>
        <taxon>Trebouxiophyceae</taxon>
        <taxon>Chlorellales</taxon>
        <taxon>Chlorellaceae</taxon>
        <taxon>Apatococcus</taxon>
    </lineage>
</organism>
<gene>
    <name evidence="3" type="ORF">WJX84_010616</name>
</gene>
<sequence>MWKQGLNSLRDGVKEFSQSALDEVKQGSSFVRASSASSELAESPLSSRSLNLPTGEHRNFTRHPPQAQGAAAHTNSPSDKSQLQHQEQSTHAAGSLHDNGDMGQSRGSSPGSARGASPPQAESQQSRRTRMPAKESQGAALQPAGDNHLPSTRVSLQERLQMAEEALAAAEQERADMESSVTALAEDLEQRLQDMGNQLEARERQLAAARQELEDMEEGFHGNKRLLQQSGEERRRLAASEVALQEQLKQARAEAQQAQRENARHAADAAVARAEMQQNTTEQQQEHRQALETLRSTLQQEADLAKEGLQVAERRADAAEHQAARLHTSLATAEDRRRTAEAQAEAAEVTSASERDQRTVAEALAQQLQAEGARRANVFNAAVRSAVSKIQSQLEAERDELGNRVIELESQLAGLQQHAEAQSARVEAADAAAAAHQQQLAALEEQAVEAASVAAAATSAQHIAEEALQEAESSSSIHAQ</sequence>
<accession>A0AAW1T6M0</accession>
<feature type="region of interest" description="Disordered" evidence="2">
    <location>
        <begin position="314"/>
        <end position="355"/>
    </location>
</feature>
<dbReference type="Proteomes" id="UP001485043">
    <property type="component" value="Unassembled WGS sequence"/>
</dbReference>
<dbReference type="EMBL" id="JALJOV010000351">
    <property type="protein sequence ID" value="KAK9864459.1"/>
    <property type="molecule type" value="Genomic_DNA"/>
</dbReference>
<reference evidence="3 4" key="1">
    <citation type="journal article" date="2024" name="Nat. Commun.">
        <title>Phylogenomics reveals the evolutionary origins of lichenization in chlorophyte algae.</title>
        <authorList>
            <person name="Puginier C."/>
            <person name="Libourel C."/>
            <person name="Otte J."/>
            <person name="Skaloud P."/>
            <person name="Haon M."/>
            <person name="Grisel S."/>
            <person name="Petersen M."/>
            <person name="Berrin J.G."/>
            <person name="Delaux P.M."/>
            <person name="Dal Grande F."/>
            <person name="Keller J."/>
        </authorList>
    </citation>
    <scope>NUCLEOTIDE SEQUENCE [LARGE SCALE GENOMIC DNA]</scope>
    <source>
        <strain evidence="3 4">SAG 2523</strain>
    </source>
</reference>
<evidence type="ECO:0000313" key="4">
    <source>
        <dbReference type="Proteomes" id="UP001485043"/>
    </source>
</evidence>
<keyword evidence="1" id="KW-0175">Coiled coil</keyword>
<feature type="coiled-coil region" evidence="1">
    <location>
        <begin position="391"/>
        <end position="453"/>
    </location>
</feature>
<feature type="region of interest" description="Disordered" evidence="2">
    <location>
        <begin position="253"/>
        <end position="289"/>
    </location>
</feature>
<feature type="compositionally biased region" description="Low complexity" evidence="2">
    <location>
        <begin position="341"/>
        <end position="352"/>
    </location>
</feature>
<evidence type="ECO:0000256" key="1">
    <source>
        <dbReference type="SAM" id="Coils"/>
    </source>
</evidence>
<feature type="compositionally biased region" description="Low complexity" evidence="2">
    <location>
        <begin position="28"/>
        <end position="50"/>
    </location>
</feature>
<name>A0AAW1T6M0_9CHLO</name>
<protein>
    <submittedName>
        <fullName evidence="3">Uncharacterized protein</fullName>
    </submittedName>
</protein>